<evidence type="ECO:0000313" key="2">
    <source>
        <dbReference type="Proteomes" id="UP001548189"/>
    </source>
</evidence>
<sequence>MSELPATLTYFGNLQSISQVLNKCALPLVEASQLHNPFLPDKNTPLAFTVSEMFEQSVKFISHAILGKSAPRGQPNHPLIKAIARWRLENRFNDESEIREALNGLLPAMVEKTFNDAKVAHQRWIDFVSQKRIVVLYEKFQELQQWERLIYQHKGAAIKFKCATDDIFKFAHPAIYQKKPMQTVELSDYIEHMVGTKTEIEFNPLNILLAQNYSQRTFKEWRMVVNSDDYTENLIEFPVGAIQSVYIDALVPAQSVEQLKNHLAKMNSHIHVYQAKCKRNEYELEFVKISDNHDEPPE</sequence>
<protein>
    <submittedName>
        <fullName evidence="1">Uncharacterized protein</fullName>
    </submittedName>
</protein>
<dbReference type="Proteomes" id="UP001548189">
    <property type="component" value="Unassembled WGS sequence"/>
</dbReference>
<proteinExistence type="predicted"/>
<keyword evidence="2" id="KW-1185">Reference proteome</keyword>
<dbReference type="EMBL" id="JBEVCJ010000016">
    <property type="protein sequence ID" value="MET1256023.1"/>
    <property type="molecule type" value="Genomic_DNA"/>
</dbReference>
<reference evidence="1 2" key="1">
    <citation type="submission" date="2024-06" db="EMBL/GenBank/DDBJ databases">
        <authorList>
            <person name="Li F."/>
        </authorList>
    </citation>
    <scope>NUCLEOTIDE SEQUENCE [LARGE SCALE GENOMIC DNA]</scope>
    <source>
        <strain evidence="1 2">GXAS 311</strain>
    </source>
</reference>
<gene>
    <name evidence="1" type="ORF">ABVT43_12865</name>
</gene>
<name>A0ABV2BVT4_9GAMM</name>
<evidence type="ECO:0000313" key="1">
    <source>
        <dbReference type="EMBL" id="MET1256023.1"/>
    </source>
</evidence>
<accession>A0ABV2BVT4</accession>
<organism evidence="1 2">
    <name type="scientific">Aliikangiella maris</name>
    <dbReference type="NCBI Taxonomy" id="3162458"/>
    <lineage>
        <taxon>Bacteria</taxon>
        <taxon>Pseudomonadati</taxon>
        <taxon>Pseudomonadota</taxon>
        <taxon>Gammaproteobacteria</taxon>
        <taxon>Oceanospirillales</taxon>
        <taxon>Pleioneaceae</taxon>
        <taxon>Aliikangiella</taxon>
    </lineage>
</organism>
<comment type="caution">
    <text evidence="1">The sequence shown here is derived from an EMBL/GenBank/DDBJ whole genome shotgun (WGS) entry which is preliminary data.</text>
</comment>